<dbReference type="EMBL" id="BEGY01000012">
    <property type="protein sequence ID" value="GAX75498.1"/>
    <property type="molecule type" value="Genomic_DNA"/>
</dbReference>
<gene>
    <name evidence="4" type="ORF">CEUSTIGMA_g2941.t1</name>
</gene>
<dbReference type="Gene3D" id="1.10.260.40">
    <property type="entry name" value="lambda repressor-like DNA-binding domains"/>
    <property type="match status" value="1"/>
</dbReference>
<evidence type="ECO:0000313" key="4">
    <source>
        <dbReference type="EMBL" id="GAX75498.1"/>
    </source>
</evidence>
<dbReference type="PANTHER" id="PTHR34186:SF2">
    <property type="entry name" value="CYANATE HYDRATASE"/>
    <property type="match status" value="1"/>
</dbReference>
<dbReference type="SUPFAM" id="SSF47413">
    <property type="entry name" value="lambda repressor-like DNA-binding domains"/>
    <property type="match status" value="1"/>
</dbReference>
<organism evidence="4 5">
    <name type="scientific">Chlamydomonas eustigma</name>
    <dbReference type="NCBI Taxonomy" id="1157962"/>
    <lineage>
        <taxon>Eukaryota</taxon>
        <taxon>Viridiplantae</taxon>
        <taxon>Chlorophyta</taxon>
        <taxon>core chlorophytes</taxon>
        <taxon>Chlorophyceae</taxon>
        <taxon>CS clade</taxon>
        <taxon>Chlamydomonadales</taxon>
        <taxon>Chlamydomonadaceae</taxon>
        <taxon>Chlamydomonas</taxon>
    </lineage>
</organism>
<sequence>MCMGLPIADASVCKKFPNMSKMMKVKCGGNVTMRRSVIVASQDAIKAVPARPATRISKQTLVDKLLGAKEASGKSFSQIGKEIGCTNFYTAALFYNQQQLKPETAKALAQAVPDVQPMLEEMMKAPSRRFDPELLQDPTVYRFYEAIMHNGEALKAIINEECGDGIMSAIDMYASVDTVVGKQGEKRAVVTFNGKFLPYVEGKVADNVAQRS</sequence>
<dbReference type="GO" id="GO:0008824">
    <property type="term" value="F:cyanate hydratase activity"/>
    <property type="evidence" value="ECO:0007669"/>
    <property type="project" value="InterPro"/>
</dbReference>
<dbReference type="AlphaFoldDB" id="A0A250WXC9"/>
<evidence type="ECO:0000313" key="5">
    <source>
        <dbReference type="Proteomes" id="UP000232323"/>
    </source>
</evidence>
<dbReference type="Proteomes" id="UP000232323">
    <property type="component" value="Unassembled WGS sequence"/>
</dbReference>
<dbReference type="PRINTS" id="PR01693">
    <property type="entry name" value="CYANASE"/>
</dbReference>
<protein>
    <recommendedName>
        <fullName evidence="3">Cyanate lyase C-terminal domain-containing protein</fullName>
    </recommendedName>
</protein>
<evidence type="ECO:0000256" key="1">
    <source>
        <dbReference type="ARBA" id="ARBA00003561"/>
    </source>
</evidence>
<comment type="caution">
    <text evidence="4">The sequence shown here is derived from an EMBL/GenBank/DDBJ whole genome shotgun (WGS) entry which is preliminary data.</text>
</comment>
<dbReference type="STRING" id="1157962.A0A250WXC9"/>
<dbReference type="OrthoDB" id="10019422at2759"/>
<proteinExistence type="predicted"/>
<dbReference type="NCBIfam" id="TIGR00673">
    <property type="entry name" value="cynS"/>
    <property type="match status" value="1"/>
</dbReference>
<reference evidence="4 5" key="1">
    <citation type="submission" date="2017-08" db="EMBL/GenBank/DDBJ databases">
        <title>Acidophilic green algal genome provides insights into adaptation to an acidic environment.</title>
        <authorList>
            <person name="Hirooka S."/>
            <person name="Hirose Y."/>
            <person name="Kanesaki Y."/>
            <person name="Higuchi S."/>
            <person name="Fujiwara T."/>
            <person name="Onuma R."/>
            <person name="Era A."/>
            <person name="Ohbayashi R."/>
            <person name="Uzuka A."/>
            <person name="Nozaki H."/>
            <person name="Yoshikawa H."/>
            <person name="Miyagishima S.Y."/>
        </authorList>
    </citation>
    <scope>NUCLEOTIDE SEQUENCE [LARGE SCALE GENOMIC DNA]</scope>
    <source>
        <strain evidence="4 5">NIES-2499</strain>
    </source>
</reference>
<dbReference type="GO" id="GO:0003677">
    <property type="term" value="F:DNA binding"/>
    <property type="evidence" value="ECO:0007669"/>
    <property type="project" value="InterPro"/>
</dbReference>
<dbReference type="SUPFAM" id="SSF55234">
    <property type="entry name" value="Cyanase C-terminal domain"/>
    <property type="match status" value="1"/>
</dbReference>
<dbReference type="InterPro" id="IPR003712">
    <property type="entry name" value="Cyanate_lyase_C"/>
</dbReference>
<dbReference type="SMART" id="SM01116">
    <property type="entry name" value="Cyanate_lyase"/>
    <property type="match status" value="1"/>
</dbReference>
<dbReference type="InterPro" id="IPR008076">
    <property type="entry name" value="Cyanase"/>
</dbReference>
<evidence type="ECO:0000259" key="3">
    <source>
        <dbReference type="SMART" id="SM01116"/>
    </source>
</evidence>
<dbReference type="InterPro" id="IPR010982">
    <property type="entry name" value="Lambda_DNA-bd_dom_sf"/>
</dbReference>
<comment type="function">
    <text evidence="1">Catalyzes the reaction of cyanate with bicarbonate to produce ammonia and carbon dioxide.</text>
</comment>
<accession>A0A250WXC9</accession>
<dbReference type="Pfam" id="PF02560">
    <property type="entry name" value="Cyanate_lyase"/>
    <property type="match status" value="1"/>
</dbReference>
<dbReference type="InterPro" id="IPR036581">
    <property type="entry name" value="Cyanate_lyase_C_sf"/>
</dbReference>
<name>A0A250WXC9_9CHLO</name>
<keyword evidence="2" id="KW-0456">Lyase</keyword>
<feature type="domain" description="Cyanate lyase C-terminal" evidence="3">
    <location>
        <begin position="129"/>
        <end position="202"/>
    </location>
</feature>
<keyword evidence="5" id="KW-1185">Reference proteome</keyword>
<dbReference type="PANTHER" id="PTHR34186">
    <property type="entry name" value="CYANATE HYDRATASE"/>
    <property type="match status" value="1"/>
</dbReference>
<evidence type="ECO:0000256" key="2">
    <source>
        <dbReference type="ARBA" id="ARBA00023239"/>
    </source>
</evidence>
<dbReference type="Gene3D" id="3.30.1160.10">
    <property type="entry name" value="Cyanate lyase, C-terminal domain"/>
    <property type="match status" value="1"/>
</dbReference>